<dbReference type="InterPro" id="IPR043203">
    <property type="entry name" value="VGCC_Ca_Na"/>
</dbReference>
<feature type="transmembrane region" description="Helical" evidence="8">
    <location>
        <begin position="93"/>
        <end position="114"/>
    </location>
</feature>
<evidence type="ECO:0000313" key="10">
    <source>
        <dbReference type="EMBL" id="CAE8637007.1"/>
    </source>
</evidence>
<protein>
    <recommendedName>
        <fullName evidence="9">EF-hand domain-containing protein</fullName>
    </recommendedName>
</protein>
<evidence type="ECO:0000256" key="2">
    <source>
        <dbReference type="ARBA" id="ARBA00022692"/>
    </source>
</evidence>
<dbReference type="SUPFAM" id="SSF81324">
    <property type="entry name" value="Voltage-gated potassium channels"/>
    <property type="match status" value="1"/>
</dbReference>
<evidence type="ECO:0000256" key="5">
    <source>
        <dbReference type="ARBA" id="ARBA00023136"/>
    </source>
</evidence>
<dbReference type="OrthoDB" id="428767at2759"/>
<dbReference type="GO" id="GO:0086010">
    <property type="term" value="P:membrane depolarization during action potential"/>
    <property type="evidence" value="ECO:0007669"/>
    <property type="project" value="TreeGrafter"/>
</dbReference>
<dbReference type="InterPro" id="IPR018247">
    <property type="entry name" value="EF_Hand_1_Ca_BS"/>
</dbReference>
<feature type="transmembrane region" description="Helical" evidence="8">
    <location>
        <begin position="269"/>
        <end position="293"/>
    </location>
</feature>
<dbReference type="InterPro" id="IPR011992">
    <property type="entry name" value="EF-hand-dom_pair"/>
</dbReference>
<dbReference type="SUPFAM" id="SSF47473">
    <property type="entry name" value="EF-hand"/>
    <property type="match status" value="1"/>
</dbReference>
<dbReference type="InterPro" id="IPR027417">
    <property type="entry name" value="P-loop_NTPase"/>
</dbReference>
<dbReference type="GO" id="GO:0005509">
    <property type="term" value="F:calcium ion binding"/>
    <property type="evidence" value="ECO:0007669"/>
    <property type="project" value="InterPro"/>
</dbReference>
<dbReference type="EMBL" id="CAJNNV010031594">
    <property type="protein sequence ID" value="CAE8637007.1"/>
    <property type="molecule type" value="Genomic_DNA"/>
</dbReference>
<dbReference type="SUPFAM" id="SSF52540">
    <property type="entry name" value="P-loop containing nucleoside triphosphate hydrolases"/>
    <property type="match status" value="1"/>
</dbReference>
<dbReference type="PANTHER" id="PTHR10037:SF62">
    <property type="entry name" value="SODIUM CHANNEL PROTEIN 60E"/>
    <property type="match status" value="1"/>
</dbReference>
<feature type="coiled-coil region" evidence="6">
    <location>
        <begin position="1567"/>
        <end position="1627"/>
    </location>
</feature>
<evidence type="ECO:0000256" key="6">
    <source>
        <dbReference type="SAM" id="Coils"/>
    </source>
</evidence>
<feature type="domain" description="EF-hand" evidence="9">
    <location>
        <begin position="357"/>
        <end position="392"/>
    </location>
</feature>
<dbReference type="InterPro" id="IPR002048">
    <property type="entry name" value="EF_hand_dom"/>
</dbReference>
<keyword evidence="11" id="KW-1185">Reference proteome</keyword>
<dbReference type="SMART" id="SM00054">
    <property type="entry name" value="EFh"/>
    <property type="match status" value="2"/>
</dbReference>
<dbReference type="CDD" id="cd00051">
    <property type="entry name" value="EFh"/>
    <property type="match status" value="1"/>
</dbReference>
<feature type="transmembrane region" description="Helical" evidence="8">
    <location>
        <begin position="56"/>
        <end position="73"/>
    </location>
</feature>
<dbReference type="InterPro" id="IPR027359">
    <property type="entry name" value="Volt_channel_dom_sf"/>
</dbReference>
<dbReference type="PROSITE" id="PS00018">
    <property type="entry name" value="EF_HAND_1"/>
    <property type="match status" value="2"/>
</dbReference>
<dbReference type="GO" id="GO:0005248">
    <property type="term" value="F:voltage-gated sodium channel activity"/>
    <property type="evidence" value="ECO:0007669"/>
    <property type="project" value="TreeGrafter"/>
</dbReference>
<keyword evidence="4 8" id="KW-1133">Transmembrane helix</keyword>
<feature type="compositionally biased region" description="Low complexity" evidence="7">
    <location>
        <begin position="690"/>
        <end position="708"/>
    </location>
</feature>
<keyword evidence="5 8" id="KW-0472">Membrane</keyword>
<feature type="transmembrane region" description="Helical" evidence="8">
    <location>
        <begin position="187"/>
        <end position="216"/>
    </location>
</feature>
<evidence type="ECO:0000313" key="11">
    <source>
        <dbReference type="Proteomes" id="UP000654075"/>
    </source>
</evidence>
<dbReference type="Gene3D" id="1.10.238.10">
    <property type="entry name" value="EF-hand"/>
    <property type="match status" value="1"/>
</dbReference>
<dbReference type="InterPro" id="IPR005821">
    <property type="entry name" value="Ion_trans_dom"/>
</dbReference>
<dbReference type="Pfam" id="PF00520">
    <property type="entry name" value="Ion_trans"/>
    <property type="match status" value="1"/>
</dbReference>
<evidence type="ECO:0000256" key="8">
    <source>
        <dbReference type="SAM" id="Phobius"/>
    </source>
</evidence>
<feature type="domain" description="EF-hand" evidence="9">
    <location>
        <begin position="317"/>
        <end position="352"/>
    </location>
</feature>
<dbReference type="Gene3D" id="3.40.50.300">
    <property type="entry name" value="P-loop containing nucleotide triphosphate hydrolases"/>
    <property type="match status" value="1"/>
</dbReference>
<proteinExistence type="predicted"/>
<keyword evidence="3" id="KW-0106">Calcium</keyword>
<name>A0A813HH36_POLGL</name>
<evidence type="ECO:0000256" key="1">
    <source>
        <dbReference type="ARBA" id="ARBA00004141"/>
    </source>
</evidence>
<dbReference type="Gene3D" id="1.20.120.350">
    <property type="entry name" value="Voltage-gated potassium channels. Chain C"/>
    <property type="match status" value="1"/>
</dbReference>
<comment type="caution">
    <text evidence="10">The sequence shown here is derived from an EMBL/GenBank/DDBJ whole genome shotgun (WGS) entry which is preliminary data.</text>
</comment>
<keyword evidence="2 8" id="KW-0812">Transmembrane</keyword>
<feature type="transmembrane region" description="Helical" evidence="8">
    <location>
        <begin position="243"/>
        <end position="262"/>
    </location>
</feature>
<dbReference type="Gene3D" id="1.10.287.70">
    <property type="match status" value="1"/>
</dbReference>
<comment type="subcellular location">
    <subcellularLocation>
        <location evidence="1">Membrane</location>
        <topology evidence="1">Multi-pass membrane protein</topology>
    </subcellularLocation>
</comment>
<feature type="non-terminal residue" evidence="10">
    <location>
        <position position="1"/>
    </location>
</feature>
<accession>A0A813HH36</accession>
<dbReference type="GO" id="GO:0001518">
    <property type="term" value="C:voltage-gated sodium channel complex"/>
    <property type="evidence" value="ECO:0007669"/>
    <property type="project" value="TreeGrafter"/>
</dbReference>
<organism evidence="10 11">
    <name type="scientific">Polarella glacialis</name>
    <name type="common">Dinoflagellate</name>
    <dbReference type="NCBI Taxonomy" id="89957"/>
    <lineage>
        <taxon>Eukaryota</taxon>
        <taxon>Sar</taxon>
        <taxon>Alveolata</taxon>
        <taxon>Dinophyceae</taxon>
        <taxon>Suessiales</taxon>
        <taxon>Suessiaceae</taxon>
        <taxon>Polarella</taxon>
    </lineage>
</organism>
<feature type="transmembrane region" description="Helical" evidence="8">
    <location>
        <begin position="152"/>
        <end position="175"/>
    </location>
</feature>
<dbReference type="PANTHER" id="PTHR10037">
    <property type="entry name" value="VOLTAGE-GATED CATION CHANNEL CALCIUM AND SODIUM"/>
    <property type="match status" value="1"/>
</dbReference>
<evidence type="ECO:0000256" key="3">
    <source>
        <dbReference type="ARBA" id="ARBA00022837"/>
    </source>
</evidence>
<dbReference type="Pfam" id="PF13499">
    <property type="entry name" value="EF-hand_7"/>
    <property type="match status" value="1"/>
</dbReference>
<feature type="transmembrane region" description="Helical" evidence="8">
    <location>
        <begin position="121"/>
        <end position="140"/>
    </location>
</feature>
<keyword evidence="6" id="KW-0175">Coiled coil</keyword>
<dbReference type="Proteomes" id="UP000654075">
    <property type="component" value="Unassembled WGS sequence"/>
</dbReference>
<dbReference type="PROSITE" id="PS50222">
    <property type="entry name" value="EF_HAND_2"/>
    <property type="match status" value="2"/>
</dbReference>
<feature type="region of interest" description="Disordered" evidence="7">
    <location>
        <begin position="690"/>
        <end position="710"/>
    </location>
</feature>
<gene>
    <name evidence="10" type="ORF">PGLA1383_LOCUS52408</name>
</gene>
<evidence type="ECO:0000256" key="4">
    <source>
        <dbReference type="ARBA" id="ARBA00022989"/>
    </source>
</evidence>
<evidence type="ECO:0000259" key="9">
    <source>
        <dbReference type="PROSITE" id="PS50222"/>
    </source>
</evidence>
<evidence type="ECO:0000256" key="7">
    <source>
        <dbReference type="SAM" id="MobiDB-lite"/>
    </source>
</evidence>
<reference evidence="10" key="1">
    <citation type="submission" date="2021-02" db="EMBL/GenBank/DDBJ databases">
        <authorList>
            <person name="Dougan E. K."/>
            <person name="Rhodes N."/>
            <person name="Thang M."/>
            <person name="Chan C."/>
        </authorList>
    </citation>
    <scope>NUCLEOTIDE SEQUENCE</scope>
</reference>
<sequence length="1645" mass="180164">MTLVQVIPQGTSMAEDAMQGKSLKTTPSQKSFRKKLESNDEVWRLRCYDLLSDQRFDAGIGFVILINSITIGMESSFEINGWDTTAFKVLEHLFLLIYALELGLRFLALGFSCLHSGWVRFDSVLVGMGVLTAWIIEPIVDAVGSDNDLGDFVAPLMVLKVLRLFRLARAVRLLVQFKILWMLVRGLLGAAGTIFYTFLLIFLMLYITACLAAELISKPWALSGDPWQRQFAAEWWPDIPTSMMTLFQFVTLDSVGAIYFPMIKSDPKLMFLFMPFILIVSIALMNLVTAVIVEGAIEQGRQDRELQNIYKKAQIKALMPMLVTMFQDLDTDGDGALTLEELSGSNDDLKEELKKYINAESLVELFEMIDDDGSGVVSIEEFCEGISKLASSDQPVEFVRILKQLSKVRKTQADQETALKDFFAERAAAEVRVDQRLARIEAALAHLSLTKEDTFSMFGSSFCTFEAAKCCQVLRIIATKFGSSCDRLLLLEESLLPTLLREEGFGLSVHTDAPGAAPAEARLEALSELWERCAAQGGRLWEVLAPEAEYGAALCAPATCGQLEVVQLLWPRVMFGSGGPTSASPGTQATELGHWKQLQLDFVLAGFEKCGTSSLSHNLARHPDVEFIPAPSTDRRINTDDQLAQDGNLFWHVGNRLLPPASLVASFNAGLCCSGGARVTGVSDAELVGPSLRSGSDESSSSRGGSQVKRGERNPVYAFHRVIMKMVSLVPGAKVVLLACDPIRWLHSAHADTTNWYAASQGDSPPPMLREFALNDLVPAPSATALSRGWYNLSRRRAFFTRFAEGVARILGGQHRVHMLHRDSVDERLSGSAGAREAYDRLASYLGLRPFPPDFSFERRNIRAKKAPPQITAGLDSAPAPPLPALCAPSEVQALRVLRKYYRTEYARLPQWLSRLGGLVPAGTLAGWWRSGHGRRNSCPDIRRRGFVFAGLGPEGPRPNVHGPSEAFQNVATNKSDKASELRKMSLVVLLRWLRRFFGAYVNGNIWAACSPAPNLLAGRRTACLLQLVDAAAAEFVPLEFLGEIVTLRCYVGYEELPEIVQLPEPGLPAATGNSLFEGRELLIIVCVRQPDGSIQVPRPYHSLRRVWGNSIFSSASLAEKCRFLLIRMQCEIRPIASHSGTITGAEAWSVTPVSLAMFVAMASLRGPRSVAAVLQDDLPNVLQAFREAELDMLAASLRGMYQEPPPGVTPWQSVAVATARPQAGSYEIHVACNIDIHMWRRELPIGQDPPPGALKPPEPDWNVGPAWMNLRHATCSEPMQGDVAAGYFELLLIWHACFSAVNCKPTSHVMAPGIIFYAFAHLQRNLCGENAAPSAELLQMAVMGGVSAEVPADGTCDTALFDDSTHCVTGDLRVFSFTGSAMKMPQKIHRRQMQHANNTASVDQAAGARSGAREVPGGNGFNEACQGLVIHGADFATVSKDTPPCIGHPTPDFLGFRHSLVKSISQVVEITADSVEITAGSVVVELLIHPSARAGDIRDAKELLIQIAQQLSDKQSSMRCGSFASYAASAELLTGTSRKTATPPLGIGDTVRCDQATQHCDPSSVLDEVLARLEVEKVRAERAEAAHRAALEELAKREATIISLTQAKHEEDMELFAQELRQLEELRKVQSELPPDHDTELPPD</sequence>